<dbReference type="SUPFAM" id="SSF53795">
    <property type="entry name" value="PEP carboxykinase-like"/>
    <property type="match status" value="1"/>
</dbReference>
<evidence type="ECO:0000259" key="1">
    <source>
        <dbReference type="Pfam" id="PF07475"/>
    </source>
</evidence>
<evidence type="ECO:0000313" key="2">
    <source>
        <dbReference type="EMBL" id="QQQ17434.1"/>
    </source>
</evidence>
<organism evidence="2 3">
    <name type="scientific">Brevundimonas vitisensis</name>
    <dbReference type="NCBI Taxonomy" id="2800818"/>
    <lineage>
        <taxon>Bacteria</taxon>
        <taxon>Pseudomonadati</taxon>
        <taxon>Pseudomonadota</taxon>
        <taxon>Alphaproteobacteria</taxon>
        <taxon>Caulobacterales</taxon>
        <taxon>Caulobacteraceae</taxon>
        <taxon>Brevundimonas</taxon>
    </lineage>
</organism>
<reference evidence="2 3" key="1">
    <citation type="submission" date="2021-01" db="EMBL/GenBank/DDBJ databases">
        <title>Brevundimonas vitis sp. nov., an bacterium isolated from grape (Vitis vinifera).</title>
        <authorList>
            <person name="Jiang L."/>
            <person name="Lee J."/>
        </authorList>
    </citation>
    <scope>NUCLEOTIDE SEQUENCE [LARGE SCALE GENOMIC DNA]</scope>
    <source>
        <strain evidence="2 3">GRTSA-9</strain>
    </source>
</reference>
<keyword evidence="2" id="KW-0418">Kinase</keyword>
<dbReference type="RefSeq" id="WP_201101808.1">
    <property type="nucleotide sequence ID" value="NZ_CP067977.1"/>
</dbReference>
<protein>
    <submittedName>
        <fullName evidence="2">HPr kinase/phosphatase C-terminal domain-containing protein</fullName>
    </submittedName>
</protein>
<dbReference type="Pfam" id="PF07475">
    <property type="entry name" value="Hpr_kinase_C"/>
    <property type="match status" value="1"/>
</dbReference>
<keyword evidence="2" id="KW-0808">Transferase</keyword>
<accession>A0ABX7BIS9</accession>
<dbReference type="EMBL" id="CP067977">
    <property type="protein sequence ID" value="QQQ17434.1"/>
    <property type="molecule type" value="Genomic_DNA"/>
</dbReference>
<proteinExistence type="predicted"/>
<dbReference type="Gene3D" id="3.40.50.300">
    <property type="entry name" value="P-loop containing nucleotide triphosphate hydrolases"/>
    <property type="match status" value="1"/>
</dbReference>
<dbReference type="GO" id="GO:0016301">
    <property type="term" value="F:kinase activity"/>
    <property type="evidence" value="ECO:0007669"/>
    <property type="project" value="UniProtKB-KW"/>
</dbReference>
<gene>
    <name evidence="2" type="ORF">JIP62_08690</name>
</gene>
<keyword evidence="3" id="KW-1185">Reference proteome</keyword>
<evidence type="ECO:0000313" key="3">
    <source>
        <dbReference type="Proteomes" id="UP000595448"/>
    </source>
</evidence>
<feature type="domain" description="HPr kinase/phosphorylase C-terminal" evidence="1">
    <location>
        <begin position="4"/>
        <end position="82"/>
    </location>
</feature>
<dbReference type="InterPro" id="IPR027417">
    <property type="entry name" value="P-loop_NTPase"/>
</dbReference>
<dbReference type="CDD" id="cd01918">
    <property type="entry name" value="HprK_C"/>
    <property type="match status" value="1"/>
</dbReference>
<name>A0ABX7BIS9_9CAUL</name>
<sequence>MTTQALHGTTVAYRGLDGWRGLMITGPSGAGKSDLALRLIARGWRLVADDYTHVWASGGSAYATVPHSIAGQIEARGVGIVPAPTLGLVRLALLIELSSITAERLPEPQFRTVAGISLPFIQLDPRPASAVEIATSAIVRL</sequence>
<dbReference type="InterPro" id="IPR011104">
    <property type="entry name" value="Hpr_kin/Pase_C"/>
</dbReference>
<dbReference type="Proteomes" id="UP000595448">
    <property type="component" value="Chromosome"/>
</dbReference>